<keyword evidence="2" id="KW-0812">Transmembrane</keyword>
<keyword evidence="3" id="KW-0946">Virion</keyword>
<dbReference type="Pfam" id="PF12259">
    <property type="entry name" value="Baculo_F"/>
    <property type="match status" value="1"/>
</dbReference>
<gene>
    <name evidence="4" type="primary">pol</name>
</gene>
<feature type="transmembrane region" description="Helical" evidence="2">
    <location>
        <begin position="395"/>
        <end position="415"/>
    </location>
</feature>
<dbReference type="EMBL" id="Z24451">
    <property type="protein sequence ID" value="CAA80825.1"/>
    <property type="molecule type" value="Genomic_DNA"/>
</dbReference>
<dbReference type="InterPro" id="IPR022048">
    <property type="entry name" value="Envelope_fusion-like"/>
</dbReference>
<keyword evidence="3" id="KW-0261">Viral envelope protein</keyword>
<keyword evidence="2" id="KW-0472">Membrane</keyword>
<organism evidence="3">
    <name type="scientific">Drosophila ananassae</name>
    <name type="common">Fruit fly</name>
    <dbReference type="NCBI Taxonomy" id="7217"/>
    <lineage>
        <taxon>Eukaryota</taxon>
        <taxon>Metazoa</taxon>
        <taxon>Ecdysozoa</taxon>
        <taxon>Arthropoda</taxon>
        <taxon>Hexapoda</taxon>
        <taxon>Insecta</taxon>
        <taxon>Pterygota</taxon>
        <taxon>Neoptera</taxon>
        <taxon>Endopterygota</taxon>
        <taxon>Diptera</taxon>
        <taxon>Brachycera</taxon>
        <taxon>Muscomorpha</taxon>
        <taxon>Ephydroidea</taxon>
        <taxon>Drosophilidae</taxon>
        <taxon>Drosophila</taxon>
        <taxon>Sophophora</taxon>
    </lineage>
</organism>
<sequence>MILSLLLTMSYAQQIQIGGIDTNHGYLLFSSKPIQRPSAFEHHCLTVNLTEINTITTYFGNKIQNSTDTPRIKFLYNKLIKELNGITLHKERRQKRGLFNFVGSAFKFLFGTLDDNDRIQFEEKLNSEAENSIKIHEFNEVMQFVNDGLQRIKKYENNRNSIDTLVYELMQFIEYIEDLEMGMQLSRLGLFNPKLLNYDKLQNVNSENILLTKTSTWINYKNNEILIISHIPINHVLINTIKIIPYPDRNGYQLEYSGSDSYFENDNKIYNQDNKEVNSECIANIIKRRNPTCNFVPALTKEIIKYIEPNVIITWNLTQTTLTQNCQNSNSNIQIKGNKIIRITQCKVKIENIILSENYLHPEIDLTPLYPPLNITKIKILKHNDIIKMISQNNITLYTIIIPAILALVAMILILKYINFNPFIFLYIKLRKQTERNQPQLQENELGENPLPTLYPSMPAQV</sequence>
<keyword evidence="2" id="KW-1133">Transmembrane helix</keyword>
<accession>V9H1L4</accession>
<feature type="region of interest" description="Disordered" evidence="1">
    <location>
        <begin position="439"/>
        <end position="462"/>
    </location>
</feature>
<evidence type="ECO:0000313" key="3">
    <source>
        <dbReference type="EMBL" id="CAA80825.1"/>
    </source>
</evidence>
<evidence type="ECO:0000313" key="4">
    <source>
        <dbReference type="FlyBase" id="FBgn0028826"/>
    </source>
</evidence>
<evidence type="ECO:0000256" key="2">
    <source>
        <dbReference type="SAM" id="Phobius"/>
    </source>
</evidence>
<proteinExistence type="predicted"/>
<protein>
    <submittedName>
        <fullName evidence="3">Envelope protein</fullName>
    </submittedName>
</protein>
<dbReference type="FlyBase" id="FBgn0028826">
    <property type="gene designation" value="Dana\Tom\pol"/>
</dbReference>
<reference evidence="3" key="1">
    <citation type="journal article" date="1994" name="Mol. Cell. Biol.">
        <title>The Drosophila tom retrotransposon encodes an envelope protein.</title>
        <authorList>
            <person name="Tanda S."/>
            <person name="Mullor J.L."/>
            <person name="Corces V.G."/>
        </authorList>
    </citation>
    <scope>NUCLEOTIDE SEQUENCE</scope>
</reference>
<name>V9H1L4_DROAN</name>
<dbReference type="AlphaFoldDB" id="V9H1L4"/>
<evidence type="ECO:0000256" key="1">
    <source>
        <dbReference type="SAM" id="MobiDB-lite"/>
    </source>
</evidence>